<keyword evidence="6" id="KW-0808">Transferase</keyword>
<dbReference type="Pfam" id="PF01627">
    <property type="entry name" value="Hpt"/>
    <property type="match status" value="1"/>
</dbReference>
<name>A0A1I5KU96_9BACT</name>
<dbReference type="SUPFAM" id="SSF50341">
    <property type="entry name" value="CheW-like"/>
    <property type="match status" value="1"/>
</dbReference>
<dbReference type="PROSITE" id="PS50109">
    <property type="entry name" value="HIS_KIN"/>
    <property type="match status" value="1"/>
</dbReference>
<evidence type="ECO:0000313" key="18">
    <source>
        <dbReference type="Proteomes" id="UP000199227"/>
    </source>
</evidence>
<dbReference type="RefSeq" id="WP_092909838.1">
    <property type="nucleotide sequence ID" value="NZ_FOXB01000001.1"/>
</dbReference>
<feature type="region of interest" description="Disordered" evidence="13">
    <location>
        <begin position="319"/>
        <end position="355"/>
    </location>
</feature>
<evidence type="ECO:0000256" key="1">
    <source>
        <dbReference type="ARBA" id="ARBA00000085"/>
    </source>
</evidence>
<evidence type="ECO:0000256" key="4">
    <source>
        <dbReference type="ARBA" id="ARBA00022500"/>
    </source>
</evidence>
<dbReference type="InterPro" id="IPR004358">
    <property type="entry name" value="Sig_transdc_His_kin-like_C"/>
</dbReference>
<dbReference type="SMART" id="SM00260">
    <property type="entry name" value="CheW"/>
    <property type="match status" value="1"/>
</dbReference>
<dbReference type="InterPro" id="IPR005467">
    <property type="entry name" value="His_kinase_dom"/>
</dbReference>
<evidence type="ECO:0000259" key="14">
    <source>
        <dbReference type="PROSITE" id="PS50109"/>
    </source>
</evidence>
<dbReference type="InterPro" id="IPR008207">
    <property type="entry name" value="Sig_transdc_His_kin_Hpt_dom"/>
</dbReference>
<evidence type="ECO:0000313" key="17">
    <source>
        <dbReference type="EMBL" id="SFO88543.1"/>
    </source>
</evidence>
<dbReference type="PRINTS" id="PR00344">
    <property type="entry name" value="BCTRLSENSOR"/>
</dbReference>
<organism evidence="17 18">
    <name type="scientific">Hydrogenimonas thermophila</name>
    <dbReference type="NCBI Taxonomy" id="223786"/>
    <lineage>
        <taxon>Bacteria</taxon>
        <taxon>Pseudomonadati</taxon>
        <taxon>Campylobacterota</taxon>
        <taxon>Epsilonproteobacteria</taxon>
        <taxon>Campylobacterales</taxon>
        <taxon>Hydrogenimonadaceae</taxon>
        <taxon>Hydrogenimonas</taxon>
    </lineage>
</organism>
<dbReference type="PANTHER" id="PTHR43395:SF10">
    <property type="entry name" value="CHEMOTAXIS PROTEIN CHEA"/>
    <property type="match status" value="1"/>
</dbReference>
<dbReference type="FunFam" id="3.30.565.10:FF:000016">
    <property type="entry name" value="Chemotaxis protein CheA, putative"/>
    <property type="match status" value="1"/>
</dbReference>
<dbReference type="OrthoDB" id="9803176at2"/>
<evidence type="ECO:0000256" key="12">
    <source>
        <dbReference type="PROSITE-ProRule" id="PRU00110"/>
    </source>
</evidence>
<dbReference type="AlphaFoldDB" id="A0A1I5KU96"/>
<dbReference type="Proteomes" id="UP000199227">
    <property type="component" value="Unassembled WGS sequence"/>
</dbReference>
<evidence type="ECO:0000256" key="7">
    <source>
        <dbReference type="ARBA" id="ARBA00022741"/>
    </source>
</evidence>
<proteinExistence type="predicted"/>
<feature type="domain" description="HPt" evidence="16">
    <location>
        <begin position="1"/>
        <end position="102"/>
    </location>
</feature>
<comment type="function">
    <text evidence="11">Involved in the transmission of sensory signals from the chemoreceptors to the flagellar motors. CheA is autophosphorylated; it can transfer its phosphate group to either CheB or CheY.</text>
</comment>
<dbReference type="SUPFAM" id="SSF55874">
    <property type="entry name" value="ATPase domain of HSP90 chaperone/DNA topoisomerase II/histidine kinase"/>
    <property type="match status" value="1"/>
</dbReference>
<reference evidence="17 18" key="1">
    <citation type="submission" date="2016-10" db="EMBL/GenBank/DDBJ databases">
        <authorList>
            <person name="de Groot N.N."/>
        </authorList>
    </citation>
    <scope>NUCLEOTIDE SEQUENCE [LARGE SCALE GENOMIC DNA]</scope>
    <source>
        <strain evidence="17 18">EP1-55-1</strain>
    </source>
</reference>
<dbReference type="InterPro" id="IPR002545">
    <property type="entry name" value="CheW-lke_dom"/>
</dbReference>
<dbReference type="Pfam" id="PF01584">
    <property type="entry name" value="CheW"/>
    <property type="match status" value="1"/>
</dbReference>
<dbReference type="CDD" id="cd00088">
    <property type="entry name" value="HPT"/>
    <property type="match status" value="2"/>
</dbReference>
<keyword evidence="4" id="KW-0145">Chemotaxis</keyword>
<dbReference type="PANTHER" id="PTHR43395">
    <property type="entry name" value="SENSOR HISTIDINE KINASE CHEA"/>
    <property type="match status" value="1"/>
</dbReference>
<dbReference type="Pfam" id="PF02518">
    <property type="entry name" value="HATPase_c"/>
    <property type="match status" value="1"/>
</dbReference>
<evidence type="ECO:0000256" key="10">
    <source>
        <dbReference type="ARBA" id="ARBA00023012"/>
    </source>
</evidence>
<dbReference type="Gene3D" id="3.30.565.10">
    <property type="entry name" value="Histidine kinase-like ATPase, C-terminal domain"/>
    <property type="match status" value="1"/>
</dbReference>
<dbReference type="GO" id="GO:0005524">
    <property type="term" value="F:ATP binding"/>
    <property type="evidence" value="ECO:0007669"/>
    <property type="project" value="UniProtKB-KW"/>
</dbReference>
<sequence>MDEIKEAFIEESEELFENINSLLLEAEENGSLSKEEMDTLFRDIHTLKGGSGSVGFEKFSKIVHLFESLMDMIRNGAFEATPEIIEFLIDGSDELNNILQKEFSDNLDDDEFEEKYNQFKKQIDSFTKKTTNDLATKNRDKYDTNQKKLIEMNGGEIVDLFEKINKRLNDFNTVGSLSKEEISELFREIHTLKASSQFIGFKFFPKYIHELEEYLDKIRDGFYKYNAKTNKFFKKAIKIAEALIDEELNNNKHEIEHILIDIKKEISKLKQSDDVGFELFDETISTSTDQGFEIFDEDSKNNLGFEIFDETKINNAIKHQSSNDSIEKAQKEEQQSIKKDNLDKPKKDKKSNENKKVTLKNIVSSNSIRVSLDKIDILMNKVGDLVITKSMLFQFAEALEDYSIKNLITERLEVLDRNIRELQESVMGVRMIPMSSVYSKLPKVIRDLSKKLGKNVKFEHYGDTVEIDKLMVESLMDPLTHILRNALDHGIETVEERIKAKKPKEGKITISAAQESGQIIITIEDDGAGINTAKIGAKAVEKNIITQDELERMSHEDIAMLIFSPGLSTASKVTDISGRGVGMDVVMNNINSIGGTIKVYTKEGIGTKFVIILPLTLAILDGLNVKVGDHKFIYPLNMVLESFQPIKEIIKNVVNDGEEILIVRDEFIPVIRLHKFFGIEPKYYDLTKGIVIISKIETSKVAIFVDEFMTQEQIVVKSLEKNFRKVKGISASTIRGDGSVGLILDIANIVEESKKQKVSNGNNGI</sequence>
<comment type="catalytic activity">
    <reaction evidence="1">
        <text>ATP + protein L-histidine = ADP + protein N-phospho-L-histidine.</text>
        <dbReference type="EC" id="2.7.13.3"/>
    </reaction>
</comment>
<evidence type="ECO:0000256" key="6">
    <source>
        <dbReference type="ARBA" id="ARBA00022679"/>
    </source>
</evidence>
<keyword evidence="8 17" id="KW-0418">Kinase</keyword>
<feature type="modified residue" description="Phosphohistidine" evidence="12">
    <location>
        <position position="45"/>
    </location>
</feature>
<dbReference type="InterPro" id="IPR037006">
    <property type="entry name" value="CheA-like_homodim_sf"/>
</dbReference>
<feature type="modified residue" description="Phosphohistidine" evidence="12">
    <location>
        <position position="190"/>
    </location>
</feature>
<feature type="domain" description="Histidine kinase" evidence="14">
    <location>
        <begin position="363"/>
        <end position="617"/>
    </location>
</feature>
<keyword evidence="7" id="KW-0547">Nucleotide-binding</keyword>
<dbReference type="CDD" id="cd00731">
    <property type="entry name" value="CheA_reg"/>
    <property type="match status" value="1"/>
</dbReference>
<keyword evidence="10" id="KW-0902">Two-component regulatory system</keyword>
<dbReference type="InterPro" id="IPR003594">
    <property type="entry name" value="HATPase_dom"/>
</dbReference>
<dbReference type="SMART" id="SM01231">
    <property type="entry name" value="H-kinase_dim"/>
    <property type="match status" value="1"/>
</dbReference>
<dbReference type="Pfam" id="PF02895">
    <property type="entry name" value="H-kinase_dim"/>
    <property type="match status" value="1"/>
</dbReference>
<evidence type="ECO:0000256" key="5">
    <source>
        <dbReference type="ARBA" id="ARBA00022553"/>
    </source>
</evidence>
<keyword evidence="9" id="KW-0067">ATP-binding</keyword>
<dbReference type="GO" id="GO:0000155">
    <property type="term" value="F:phosphorelay sensor kinase activity"/>
    <property type="evidence" value="ECO:0007669"/>
    <property type="project" value="InterPro"/>
</dbReference>
<evidence type="ECO:0000256" key="3">
    <source>
        <dbReference type="ARBA" id="ARBA00021495"/>
    </source>
</evidence>
<dbReference type="EMBL" id="FOXB01000001">
    <property type="protein sequence ID" value="SFO88543.1"/>
    <property type="molecule type" value="Genomic_DNA"/>
</dbReference>
<dbReference type="STRING" id="223786.SAMN05216234_10192"/>
<dbReference type="InterPro" id="IPR036641">
    <property type="entry name" value="HPT_dom_sf"/>
</dbReference>
<dbReference type="Gene3D" id="2.30.30.40">
    <property type="entry name" value="SH3 Domains"/>
    <property type="match status" value="1"/>
</dbReference>
<dbReference type="SMART" id="SM00073">
    <property type="entry name" value="HPT"/>
    <property type="match status" value="1"/>
</dbReference>
<accession>A0A1I5KU96</accession>
<evidence type="ECO:0000256" key="11">
    <source>
        <dbReference type="ARBA" id="ARBA00035100"/>
    </source>
</evidence>
<evidence type="ECO:0000259" key="15">
    <source>
        <dbReference type="PROSITE" id="PS50851"/>
    </source>
</evidence>
<dbReference type="InterPro" id="IPR036097">
    <property type="entry name" value="HisK_dim/P_sf"/>
</dbReference>
<protein>
    <recommendedName>
        <fullName evidence="3">Chemotaxis protein CheA</fullName>
        <ecNumber evidence="2">2.7.13.3</ecNumber>
    </recommendedName>
</protein>
<dbReference type="CDD" id="cd16916">
    <property type="entry name" value="HATPase_CheA-like"/>
    <property type="match status" value="1"/>
</dbReference>
<evidence type="ECO:0000256" key="9">
    <source>
        <dbReference type="ARBA" id="ARBA00022840"/>
    </source>
</evidence>
<dbReference type="Gene3D" id="1.20.120.160">
    <property type="entry name" value="HPT domain"/>
    <property type="match status" value="2"/>
</dbReference>
<dbReference type="InterPro" id="IPR004105">
    <property type="entry name" value="CheA-like_dim"/>
</dbReference>
<dbReference type="GO" id="GO:0006935">
    <property type="term" value="P:chemotaxis"/>
    <property type="evidence" value="ECO:0007669"/>
    <property type="project" value="UniProtKB-KW"/>
</dbReference>
<keyword evidence="5 12" id="KW-0597">Phosphoprotein</keyword>
<dbReference type="GO" id="GO:0005737">
    <property type="term" value="C:cytoplasm"/>
    <property type="evidence" value="ECO:0007669"/>
    <property type="project" value="InterPro"/>
</dbReference>
<gene>
    <name evidence="17" type="ORF">SAMN05216234_10192</name>
</gene>
<dbReference type="SUPFAM" id="SSF47384">
    <property type="entry name" value="Homodimeric domain of signal transducing histidine kinase"/>
    <property type="match status" value="1"/>
</dbReference>
<evidence type="ECO:0000256" key="2">
    <source>
        <dbReference type="ARBA" id="ARBA00012438"/>
    </source>
</evidence>
<dbReference type="SMART" id="SM00387">
    <property type="entry name" value="HATPase_c"/>
    <property type="match status" value="1"/>
</dbReference>
<feature type="domain" description="HPt" evidence="16">
    <location>
        <begin position="149"/>
        <end position="247"/>
    </location>
</feature>
<dbReference type="InterPro" id="IPR051315">
    <property type="entry name" value="Bact_Chemotaxis_CheA"/>
</dbReference>
<dbReference type="PROSITE" id="PS50851">
    <property type="entry name" value="CHEW"/>
    <property type="match status" value="1"/>
</dbReference>
<dbReference type="InterPro" id="IPR036061">
    <property type="entry name" value="CheW-like_dom_sf"/>
</dbReference>
<feature type="compositionally biased region" description="Basic and acidic residues" evidence="13">
    <location>
        <begin position="325"/>
        <end position="355"/>
    </location>
</feature>
<dbReference type="SUPFAM" id="SSF47226">
    <property type="entry name" value="Histidine-containing phosphotransfer domain, HPT domain"/>
    <property type="match status" value="2"/>
</dbReference>
<dbReference type="PROSITE" id="PS50894">
    <property type="entry name" value="HPT"/>
    <property type="match status" value="2"/>
</dbReference>
<dbReference type="FunFam" id="2.30.30.40:FF:000048">
    <property type="entry name" value="Chemotaxis protein CheA, putative"/>
    <property type="match status" value="1"/>
</dbReference>
<feature type="domain" description="CheW-like" evidence="15">
    <location>
        <begin position="619"/>
        <end position="755"/>
    </location>
</feature>
<dbReference type="Gene3D" id="1.10.287.560">
    <property type="entry name" value="Histidine kinase CheA-like, homodimeric domain"/>
    <property type="match status" value="1"/>
</dbReference>
<evidence type="ECO:0000256" key="8">
    <source>
        <dbReference type="ARBA" id="ARBA00022777"/>
    </source>
</evidence>
<dbReference type="InterPro" id="IPR036890">
    <property type="entry name" value="HATPase_C_sf"/>
</dbReference>
<keyword evidence="18" id="KW-1185">Reference proteome</keyword>
<dbReference type="EC" id="2.7.13.3" evidence="2"/>
<evidence type="ECO:0000256" key="13">
    <source>
        <dbReference type="SAM" id="MobiDB-lite"/>
    </source>
</evidence>
<evidence type="ECO:0000259" key="16">
    <source>
        <dbReference type="PROSITE" id="PS50894"/>
    </source>
</evidence>